<name>A0ABT3EZF1_9BACI</name>
<feature type="coiled-coil region" evidence="1">
    <location>
        <begin position="69"/>
        <end position="112"/>
    </location>
</feature>
<evidence type="ECO:0000256" key="1">
    <source>
        <dbReference type="SAM" id="Coils"/>
    </source>
</evidence>
<protein>
    <recommendedName>
        <fullName evidence="5">Scaffolding protein</fullName>
    </recommendedName>
</protein>
<gene>
    <name evidence="3" type="ORF">NGM45_23165</name>
</gene>
<accession>A0ABT3EZF1</accession>
<evidence type="ECO:0000313" key="4">
    <source>
        <dbReference type="Proteomes" id="UP001060566"/>
    </source>
</evidence>
<organism evidence="3 4">
    <name type="scientific">Bacillus pretiosus</name>
    <dbReference type="NCBI Taxonomy" id="2983392"/>
    <lineage>
        <taxon>Bacteria</taxon>
        <taxon>Bacillati</taxon>
        <taxon>Bacillota</taxon>
        <taxon>Bacilli</taxon>
        <taxon>Bacillales</taxon>
        <taxon>Bacillaceae</taxon>
        <taxon>Bacillus</taxon>
    </lineage>
</organism>
<reference evidence="3" key="1">
    <citation type="submission" date="2022-10" db="EMBL/GenBank/DDBJ databases">
        <title>De novo draft assembly of the Pseudomonas pretiosus genome isolated from the plants rhizorohere.</title>
        <authorList>
            <person name="Robas M."/>
            <person name="Fernandez V.M."/>
            <person name="Provanza A."/>
            <person name="Jimenez P.A."/>
        </authorList>
    </citation>
    <scope>NUCLEOTIDE SEQUENCE</scope>
    <source>
        <strain evidence="3">SAICEU11T</strain>
    </source>
</reference>
<keyword evidence="4" id="KW-1185">Reference proteome</keyword>
<dbReference type="EMBL" id="JAOXJG010000026">
    <property type="protein sequence ID" value="MCW1241929.1"/>
    <property type="molecule type" value="Genomic_DNA"/>
</dbReference>
<dbReference type="Proteomes" id="UP001060566">
    <property type="component" value="Unassembled WGS sequence"/>
</dbReference>
<feature type="region of interest" description="Disordered" evidence="2">
    <location>
        <begin position="167"/>
        <end position="188"/>
    </location>
</feature>
<proteinExistence type="predicted"/>
<keyword evidence="1" id="KW-0175">Coiled coil</keyword>
<evidence type="ECO:0008006" key="5">
    <source>
        <dbReference type="Google" id="ProtNLM"/>
    </source>
</evidence>
<sequence length="221" mass="24782">MTEKLDLTHEEEKLETKTDELKDDEKKVDLTQAELNDLIARTKNKVKDKYSDYDEIKAKADAADVAAEAARLEKLNEVERAKEEAAKKDEEIAAANERIAAFEREKRESKVTSAFDKAAKAAHIPEEYLKDARMLAGITDETEVDKIAEIVTKLATDRPYLVKKEEVKQREIGGASNGGGSTKTEKTDEQVLAELAAKARKYGRVEDKVAYANMKHKLGRK</sequence>
<dbReference type="GeneID" id="301200790"/>
<dbReference type="RefSeq" id="WP_264462834.1">
    <property type="nucleotide sequence ID" value="NZ_JAOXJG010000026.1"/>
</dbReference>
<comment type="caution">
    <text evidence="3">The sequence shown here is derived from an EMBL/GenBank/DDBJ whole genome shotgun (WGS) entry which is preliminary data.</text>
</comment>
<evidence type="ECO:0000313" key="3">
    <source>
        <dbReference type="EMBL" id="MCW1241929.1"/>
    </source>
</evidence>
<evidence type="ECO:0000256" key="2">
    <source>
        <dbReference type="SAM" id="MobiDB-lite"/>
    </source>
</evidence>
<feature type="region of interest" description="Disordered" evidence="2">
    <location>
        <begin position="1"/>
        <end position="20"/>
    </location>
</feature>